<dbReference type="SUPFAM" id="SSF48576">
    <property type="entry name" value="Terpenoid synthases"/>
    <property type="match status" value="1"/>
</dbReference>
<evidence type="ECO:0008006" key="3">
    <source>
        <dbReference type="Google" id="ProtNLM"/>
    </source>
</evidence>
<name>A0A1X2F716_MYCSZ</name>
<dbReference type="InterPro" id="IPR017827">
    <property type="entry name" value="HSQ_synthase_HpnC"/>
</dbReference>
<dbReference type="Pfam" id="PF00494">
    <property type="entry name" value="SQS_PSY"/>
    <property type="match status" value="1"/>
</dbReference>
<dbReference type="SFLD" id="SFLDS00005">
    <property type="entry name" value="Isoprenoid_Synthase_Type_I"/>
    <property type="match status" value="1"/>
</dbReference>
<proteinExistence type="predicted"/>
<gene>
    <name evidence="1" type="ORF">AWC27_20175</name>
</gene>
<keyword evidence="2" id="KW-1185">Reference proteome</keyword>
<dbReference type="OrthoDB" id="9807580at2"/>
<dbReference type="RefSeq" id="WP_085669639.1">
    <property type="nucleotide sequence ID" value="NZ_LQPW01000019.1"/>
</dbReference>
<dbReference type="EMBL" id="LQPW01000019">
    <property type="protein sequence ID" value="ORX14251.1"/>
    <property type="molecule type" value="Genomic_DNA"/>
</dbReference>
<dbReference type="PANTHER" id="PTHR31480">
    <property type="entry name" value="BIFUNCTIONAL LYCOPENE CYCLASE/PHYTOENE SYNTHASE"/>
    <property type="match status" value="1"/>
</dbReference>
<dbReference type="NCBIfam" id="TIGR03464">
    <property type="entry name" value="HpnC"/>
    <property type="match status" value="1"/>
</dbReference>
<reference evidence="1 2" key="1">
    <citation type="submission" date="2016-01" db="EMBL/GenBank/DDBJ databases">
        <title>The new phylogeny of the genus Mycobacterium.</title>
        <authorList>
            <person name="Tarcisio F."/>
            <person name="Conor M."/>
            <person name="Antonella G."/>
            <person name="Elisabetta G."/>
            <person name="Giulia F.S."/>
            <person name="Sara T."/>
            <person name="Anna F."/>
            <person name="Clotilde B."/>
            <person name="Roberto B."/>
            <person name="Veronica D.S."/>
            <person name="Fabio R."/>
            <person name="Monica P."/>
            <person name="Olivier J."/>
            <person name="Enrico T."/>
            <person name="Nicola S."/>
        </authorList>
    </citation>
    <scope>NUCLEOTIDE SEQUENCE [LARGE SCALE GENOMIC DNA]</scope>
    <source>
        <strain evidence="1 2">DSM 44166</strain>
    </source>
</reference>
<dbReference type="SFLD" id="SFLDG01018">
    <property type="entry name" value="Squalene/Phytoene_Synthase_Lik"/>
    <property type="match status" value="1"/>
</dbReference>
<evidence type="ECO:0000313" key="1">
    <source>
        <dbReference type="EMBL" id="ORX14251.1"/>
    </source>
</evidence>
<dbReference type="Gene3D" id="1.10.600.10">
    <property type="entry name" value="Farnesyl Diphosphate Synthase"/>
    <property type="match status" value="1"/>
</dbReference>
<evidence type="ECO:0000313" key="2">
    <source>
        <dbReference type="Proteomes" id="UP000193317"/>
    </source>
</evidence>
<organism evidence="1 2">
    <name type="scientific">Mycobacterium szulgai</name>
    <dbReference type="NCBI Taxonomy" id="1787"/>
    <lineage>
        <taxon>Bacteria</taxon>
        <taxon>Bacillati</taxon>
        <taxon>Actinomycetota</taxon>
        <taxon>Actinomycetes</taxon>
        <taxon>Mycobacteriales</taxon>
        <taxon>Mycobacteriaceae</taxon>
        <taxon>Mycobacterium</taxon>
    </lineage>
</organism>
<dbReference type="GO" id="GO:0004311">
    <property type="term" value="F:geranylgeranyl diphosphate synthase activity"/>
    <property type="evidence" value="ECO:0007669"/>
    <property type="project" value="InterPro"/>
</dbReference>
<dbReference type="AlphaFoldDB" id="A0A1X2F716"/>
<sequence length="285" mass="30971">MRSARAGDALAELERAENFPVALRVLPARLRSDLHAVYAVARTIDDLGDRGAGSRTAALLDFRTDLHRIWAGSPPQRPVLRALVPAVAAHGLSPDPFDRLIEAGLTDRRVTRYQTFEELLGYCRLSAEPVGRLVLDVFGQNSPAATELSDRVSVALGLLDLWQDIGEDRRAGRVYLPGEDLTEFGVRETDLDAACAAPGLKALMAFETRRAAALLESGVPVLNRVRGWARLAIAGYIAGGRATVAALRRNDFDVLATRARARRRDTARAAATLLLHARRGKEIGP</sequence>
<dbReference type="SFLD" id="SFLDG01212">
    <property type="entry name" value="Phytoene_synthase_like"/>
    <property type="match status" value="1"/>
</dbReference>
<protein>
    <recommendedName>
        <fullName evidence="3">Squalene synthase HpnC</fullName>
    </recommendedName>
</protein>
<comment type="caution">
    <text evidence="1">The sequence shown here is derived from an EMBL/GenBank/DDBJ whole genome shotgun (WGS) entry which is preliminary data.</text>
</comment>
<dbReference type="Proteomes" id="UP000193317">
    <property type="component" value="Unassembled WGS sequence"/>
</dbReference>
<dbReference type="InterPro" id="IPR002060">
    <property type="entry name" value="Squ/phyt_synthse"/>
</dbReference>
<accession>A0A1X2F716</accession>
<dbReference type="InterPro" id="IPR044843">
    <property type="entry name" value="Trans_IPPS_bact-type"/>
</dbReference>
<dbReference type="InterPro" id="IPR008949">
    <property type="entry name" value="Isoprenoid_synthase_dom_sf"/>
</dbReference>